<evidence type="ECO:0000256" key="6">
    <source>
        <dbReference type="ARBA" id="ARBA00022801"/>
    </source>
</evidence>
<dbReference type="GO" id="GO:0008270">
    <property type="term" value="F:zinc ion binding"/>
    <property type="evidence" value="ECO:0007669"/>
    <property type="project" value="UniProtKB-KW"/>
</dbReference>
<dbReference type="GO" id="GO:0004190">
    <property type="term" value="F:aspartic-type endopeptidase activity"/>
    <property type="evidence" value="ECO:0007669"/>
    <property type="project" value="UniProtKB-KW"/>
</dbReference>
<evidence type="ECO:0000256" key="8">
    <source>
        <dbReference type="PROSITE-ProRule" id="PRU00047"/>
    </source>
</evidence>
<dbReference type="Gene3D" id="4.10.60.10">
    <property type="entry name" value="Zinc finger, CCHC-type"/>
    <property type="match status" value="1"/>
</dbReference>
<dbReference type="InterPro" id="IPR001878">
    <property type="entry name" value="Znf_CCHC"/>
</dbReference>
<dbReference type="InterPro" id="IPR000477">
    <property type="entry name" value="RT_dom"/>
</dbReference>
<dbReference type="GO" id="GO:0042575">
    <property type="term" value="C:DNA polymerase complex"/>
    <property type="evidence" value="ECO:0007669"/>
    <property type="project" value="UniProtKB-ARBA"/>
</dbReference>
<dbReference type="EMBL" id="LR899013">
    <property type="protein sequence ID" value="CAD7091485.1"/>
    <property type="molecule type" value="Genomic_DNA"/>
</dbReference>
<evidence type="ECO:0000256" key="4">
    <source>
        <dbReference type="ARBA" id="ARBA00022722"/>
    </source>
</evidence>
<feature type="compositionally biased region" description="Acidic residues" evidence="9">
    <location>
        <begin position="1429"/>
        <end position="1440"/>
    </location>
</feature>
<dbReference type="SUPFAM" id="SSF56672">
    <property type="entry name" value="DNA/RNA polymerases"/>
    <property type="match status" value="1"/>
</dbReference>
<sequence>MPRQKFAIADLTCPVLRKLLRDRELRSAGRKPDLVKRLIDSEGSDEIELSDNEIEDNDDDLRQTVSALVENVASIMAAIKNGQVGVPPVPPVPPVPSAVLPQDDDAIAEAHHQPTPFNITAPTHSTAFGDIEPTLRRRNETMTSTRQPTAEYVFQPRNVIGILPTFDPLDDVSPSAEQFIDRIEKLAQVYHWEEYLVLFAAQAKLKGPDKRWIDGLQTTFATWEEFSKALIADFPSRFTTEDMRQRLDSSRRAHNETTEEYFFRVCAMGRRAKLDDETIVYYIRRGLCMKPLQTAIATMHFNTPSEMLVAIRRFVANDPGTNDSSNSVRGERTNILRSPPLLNAANQNWRLCYNCFERGHLSLNCPKPQRRPRCVKCKRTGHAQNDCPTAARTEANRRETINRIAQHTDNKLLTKTVEIGDDEFECIVDSASSCSLIRQSEAQRIGQIKQFEPAQQLKGFGGAVYLCNKKIIATIRIDDVILEGVLYIVDDEQMDKPILIGTDILLQEGRCCTIRGREFKMKSEFENIRTGPISSIDKEQLFEVLEKWHKCFSTNLSTIGRSNSTEMEIRVTTSKPVSRQPYKVPFPKRLKVEEMIDELLKAGIIRPSESEYSSPVILVAKSDGTDRLCIDYRALNAITVKEPFPVLSVEEQVAQLAGNSFFTTLDFISGYYQIPIAESSKKYTAFATHVGQYEFNVAPFGLTNAPFKFQREIRKITSRMKRRVVSYVDEIIIPSKNIKEGLEALDEFLGILAEIGMILNLKKCTFLATEVSFLGHRITKEGLLQGEVKTDAIQKFPTPSNRTEVRRFLGLTSFFRRFVQGYAQIALPLTRLLKTKDAEPFTWTFLEQEAFDTLRRALYHPPILEIYDVKRQHEVHTDASSNGIAGVLLQESDNGLKPVMYFSRKCSETEAKYHSHELEVLAIVDSLERFRMFLIGKRFRVITDCAAITSTKNKTPLHPHIARWWLHLQEFDCEYIHRSADRMRHVDALSRAPVEHPPNSTKTVADLVLKVELDEHDFLTTIQLQDMKLANIVKVLQGMSSEQATQIRREYVYKNNRLHRKVDDQLRFVVPTAMRWRVVRTYHDDMGHFAAEKTLDRLRKDFWFPKMRKYVKSYISACMECVYNKTVTGKAEGQLYIDTVKSIPFMRLHLDHVGPLPKTSRGNQYILGITDPFTKFTVLKAVRSVNTQPVIRALNEVTSYFGLPAIVITDRGTAFTSHNFAEYCKLNGIQHIQTAVRTPRANGSIERINQTVCKCLRASCVSDSDWDTAIRDIQWTLNSNTNATTKYNPNDLIFDFRLRDAVHNRLVQAIHDEANDSQESIDIRRERATKAIEAEQAKWKQRFDKQRKKPSQYQEGDLVVITNVAPSTGFSRRLEPRYRGPYVISKVLRFDRYVVEDIEGLQRRQRRFNSVFHAEHLKPWCTAAPFLDNDTDGSDNEEDPGNVPGQESDLSGVAELSQTSNRGHNDG</sequence>
<dbReference type="InterPro" id="IPR036397">
    <property type="entry name" value="RNaseH_sf"/>
</dbReference>
<dbReference type="Gene3D" id="3.30.70.270">
    <property type="match status" value="2"/>
</dbReference>
<evidence type="ECO:0000259" key="11">
    <source>
        <dbReference type="PROSITE" id="PS50800"/>
    </source>
</evidence>
<dbReference type="InterPro" id="IPR021109">
    <property type="entry name" value="Peptidase_aspartic_dom_sf"/>
</dbReference>
<dbReference type="InterPro" id="IPR012337">
    <property type="entry name" value="RNaseH-like_sf"/>
</dbReference>
<evidence type="ECO:0000259" key="12">
    <source>
        <dbReference type="PROSITE" id="PS50878"/>
    </source>
</evidence>
<dbReference type="FunFam" id="1.10.340.70:FF:000001">
    <property type="entry name" value="Retrovirus-related Pol polyprotein from transposon gypsy-like Protein"/>
    <property type="match status" value="1"/>
</dbReference>
<dbReference type="Pfam" id="PF00078">
    <property type="entry name" value="RVT_1"/>
    <property type="match status" value="1"/>
</dbReference>
<dbReference type="CDD" id="cd01647">
    <property type="entry name" value="RT_LTR"/>
    <property type="match status" value="1"/>
</dbReference>
<dbReference type="EC" id="2.7.7.49" evidence="1"/>
<keyword evidence="8" id="KW-0479">Metal-binding</keyword>
<proteinExistence type="predicted"/>
<dbReference type="Pfam" id="PF02037">
    <property type="entry name" value="SAP"/>
    <property type="match status" value="1"/>
</dbReference>
<dbReference type="Pfam" id="PF03732">
    <property type="entry name" value="Retrotrans_gag"/>
    <property type="match status" value="1"/>
</dbReference>
<dbReference type="OrthoDB" id="115435at2759"/>
<feature type="region of interest" description="Disordered" evidence="9">
    <location>
        <begin position="1427"/>
        <end position="1467"/>
    </location>
</feature>
<gene>
    <name evidence="14" type="ORF">HERILL_LOCUS13900</name>
</gene>
<dbReference type="PROSITE" id="PS50994">
    <property type="entry name" value="INTEGRASE"/>
    <property type="match status" value="1"/>
</dbReference>
<accession>A0A7R8V3F4</accession>
<dbReference type="CDD" id="cd00303">
    <property type="entry name" value="retropepsin_like"/>
    <property type="match status" value="1"/>
</dbReference>
<dbReference type="PROSITE" id="PS50158">
    <property type="entry name" value="ZF_CCHC"/>
    <property type="match status" value="2"/>
</dbReference>
<dbReference type="Proteomes" id="UP000594454">
    <property type="component" value="Chromosome 5"/>
</dbReference>
<dbReference type="GO" id="GO:0006508">
    <property type="term" value="P:proteolysis"/>
    <property type="evidence" value="ECO:0007669"/>
    <property type="project" value="UniProtKB-KW"/>
</dbReference>
<dbReference type="GO" id="GO:0005737">
    <property type="term" value="C:cytoplasm"/>
    <property type="evidence" value="ECO:0007669"/>
    <property type="project" value="UniProtKB-ARBA"/>
</dbReference>
<protein>
    <recommendedName>
        <fullName evidence="1">RNA-directed DNA polymerase</fullName>
        <ecNumber evidence="1">2.7.7.49</ecNumber>
    </recommendedName>
</protein>
<keyword evidence="8" id="KW-0862">Zinc</keyword>
<feature type="domain" description="Integrase catalytic" evidence="13">
    <location>
        <begin position="1140"/>
        <end position="1297"/>
    </location>
</feature>
<evidence type="ECO:0000256" key="3">
    <source>
        <dbReference type="ARBA" id="ARBA00022695"/>
    </source>
</evidence>
<evidence type="ECO:0000256" key="7">
    <source>
        <dbReference type="ARBA" id="ARBA00022918"/>
    </source>
</evidence>
<dbReference type="GO" id="GO:0004519">
    <property type="term" value="F:endonuclease activity"/>
    <property type="evidence" value="ECO:0007669"/>
    <property type="project" value="UniProtKB-KW"/>
</dbReference>
<dbReference type="Gene3D" id="3.10.10.10">
    <property type="entry name" value="HIV Type 1 Reverse Transcriptase, subunit A, domain 1"/>
    <property type="match status" value="1"/>
</dbReference>
<dbReference type="Pfam" id="PF17921">
    <property type="entry name" value="Integrase_H2C2"/>
    <property type="match status" value="1"/>
</dbReference>
<keyword evidence="3" id="KW-0548">Nucleotidyltransferase</keyword>
<dbReference type="GO" id="GO:0003964">
    <property type="term" value="F:RNA-directed DNA polymerase activity"/>
    <property type="evidence" value="ECO:0007669"/>
    <property type="project" value="UniProtKB-EC"/>
</dbReference>
<feature type="domain" description="Reverse transcriptase" evidence="12">
    <location>
        <begin position="600"/>
        <end position="778"/>
    </location>
</feature>
<name>A0A7R8V3F4_HERIL</name>
<dbReference type="Gene3D" id="1.10.340.70">
    <property type="match status" value="1"/>
</dbReference>
<feature type="domain" description="SAP" evidence="11">
    <location>
        <begin position="8"/>
        <end position="42"/>
    </location>
</feature>
<keyword evidence="5" id="KW-0255">Endonuclease</keyword>
<dbReference type="Gene3D" id="2.40.70.10">
    <property type="entry name" value="Acid Proteases"/>
    <property type="match status" value="1"/>
</dbReference>
<dbReference type="PANTHER" id="PTHR37984">
    <property type="entry name" value="PROTEIN CBG26694"/>
    <property type="match status" value="1"/>
</dbReference>
<organism evidence="14 15">
    <name type="scientific">Hermetia illucens</name>
    <name type="common">Black soldier fly</name>
    <dbReference type="NCBI Taxonomy" id="343691"/>
    <lineage>
        <taxon>Eukaryota</taxon>
        <taxon>Metazoa</taxon>
        <taxon>Ecdysozoa</taxon>
        <taxon>Arthropoda</taxon>
        <taxon>Hexapoda</taxon>
        <taxon>Insecta</taxon>
        <taxon>Pterygota</taxon>
        <taxon>Neoptera</taxon>
        <taxon>Endopterygota</taxon>
        <taxon>Diptera</taxon>
        <taxon>Brachycera</taxon>
        <taxon>Stratiomyomorpha</taxon>
        <taxon>Stratiomyidae</taxon>
        <taxon>Hermetiinae</taxon>
        <taxon>Hermetia</taxon>
    </lineage>
</organism>
<keyword evidence="15" id="KW-1185">Reference proteome</keyword>
<dbReference type="SUPFAM" id="SSF53098">
    <property type="entry name" value="Ribonuclease H-like"/>
    <property type="match status" value="1"/>
</dbReference>
<dbReference type="InterPro" id="IPR050951">
    <property type="entry name" value="Retrovirus_Pol_polyprotein"/>
</dbReference>
<dbReference type="Gene3D" id="1.10.720.30">
    <property type="entry name" value="SAP domain"/>
    <property type="match status" value="1"/>
</dbReference>
<dbReference type="PANTHER" id="PTHR37984:SF5">
    <property type="entry name" value="PROTEIN NYNRIN-LIKE"/>
    <property type="match status" value="1"/>
</dbReference>
<dbReference type="InterPro" id="IPR043128">
    <property type="entry name" value="Rev_trsase/Diguanyl_cyclase"/>
</dbReference>
<reference evidence="14 15" key="1">
    <citation type="submission" date="2020-11" db="EMBL/GenBank/DDBJ databases">
        <authorList>
            <person name="Wallbank WR R."/>
            <person name="Pardo Diaz C."/>
            <person name="Kozak K."/>
            <person name="Martin S."/>
            <person name="Jiggins C."/>
            <person name="Moest M."/>
            <person name="Warren A I."/>
            <person name="Generalovic N T."/>
            <person name="Byers J.R.P. K."/>
            <person name="Montejo-Kovacevich G."/>
            <person name="Yen C E."/>
        </authorList>
    </citation>
    <scope>NUCLEOTIDE SEQUENCE [LARGE SCALE GENOMIC DNA]</scope>
</reference>
<feature type="domain" description="CCHC-type" evidence="10">
    <location>
        <begin position="373"/>
        <end position="388"/>
    </location>
</feature>
<keyword evidence="6" id="KW-0378">Hydrolase</keyword>
<evidence type="ECO:0000256" key="2">
    <source>
        <dbReference type="ARBA" id="ARBA00022679"/>
    </source>
</evidence>
<dbReference type="FunFam" id="3.30.70.270:FF:000020">
    <property type="entry name" value="Transposon Tf2-6 polyprotein-like Protein"/>
    <property type="match status" value="1"/>
</dbReference>
<evidence type="ECO:0000313" key="15">
    <source>
        <dbReference type="Proteomes" id="UP000594454"/>
    </source>
</evidence>
<dbReference type="InterPro" id="IPR036875">
    <property type="entry name" value="Znf_CCHC_sf"/>
</dbReference>
<dbReference type="Gene3D" id="3.30.420.10">
    <property type="entry name" value="Ribonuclease H-like superfamily/Ribonuclease H"/>
    <property type="match status" value="1"/>
</dbReference>
<feature type="compositionally biased region" description="Polar residues" evidence="9">
    <location>
        <begin position="1456"/>
        <end position="1467"/>
    </location>
</feature>
<dbReference type="Pfam" id="PF17917">
    <property type="entry name" value="RT_RNaseH"/>
    <property type="match status" value="1"/>
</dbReference>
<dbReference type="PROSITE" id="PS50800">
    <property type="entry name" value="SAP"/>
    <property type="match status" value="1"/>
</dbReference>
<dbReference type="InterPro" id="IPR043502">
    <property type="entry name" value="DNA/RNA_pol_sf"/>
</dbReference>
<dbReference type="InterPro" id="IPR041373">
    <property type="entry name" value="RT_RNaseH"/>
</dbReference>
<dbReference type="GO" id="GO:0003677">
    <property type="term" value="F:DNA binding"/>
    <property type="evidence" value="ECO:0007669"/>
    <property type="project" value="UniProtKB-KW"/>
</dbReference>
<dbReference type="InterPro" id="IPR036361">
    <property type="entry name" value="SAP_dom_sf"/>
</dbReference>
<evidence type="ECO:0000313" key="14">
    <source>
        <dbReference type="EMBL" id="CAD7091485.1"/>
    </source>
</evidence>
<dbReference type="CDD" id="cd09274">
    <property type="entry name" value="RNase_HI_RT_Ty3"/>
    <property type="match status" value="1"/>
</dbReference>
<dbReference type="SUPFAM" id="SSF57756">
    <property type="entry name" value="Retrovirus zinc finger-like domains"/>
    <property type="match status" value="1"/>
</dbReference>
<evidence type="ECO:0000259" key="13">
    <source>
        <dbReference type="PROSITE" id="PS50994"/>
    </source>
</evidence>
<dbReference type="InParanoid" id="A0A7R8V3F4"/>
<feature type="domain" description="CCHC-type" evidence="10">
    <location>
        <begin position="352"/>
        <end position="367"/>
    </location>
</feature>
<keyword evidence="7" id="KW-0695">RNA-directed DNA polymerase</keyword>
<evidence type="ECO:0000256" key="5">
    <source>
        <dbReference type="ARBA" id="ARBA00022759"/>
    </source>
</evidence>
<dbReference type="InterPro" id="IPR041588">
    <property type="entry name" value="Integrase_H2C2"/>
</dbReference>
<dbReference type="SMART" id="SM00343">
    <property type="entry name" value="ZnF_C2HC"/>
    <property type="match status" value="2"/>
</dbReference>
<dbReference type="InterPro" id="IPR003034">
    <property type="entry name" value="SAP_dom"/>
</dbReference>
<dbReference type="Pfam" id="PF00665">
    <property type="entry name" value="rve"/>
    <property type="match status" value="1"/>
</dbReference>
<keyword evidence="4" id="KW-0540">Nuclease</keyword>
<dbReference type="SMART" id="SM00513">
    <property type="entry name" value="SAP"/>
    <property type="match status" value="1"/>
</dbReference>
<dbReference type="InterPro" id="IPR001584">
    <property type="entry name" value="Integrase_cat-core"/>
</dbReference>
<dbReference type="GO" id="GO:0015074">
    <property type="term" value="P:DNA integration"/>
    <property type="evidence" value="ECO:0007669"/>
    <property type="project" value="InterPro"/>
</dbReference>
<dbReference type="SUPFAM" id="SSF50630">
    <property type="entry name" value="Acid proteases"/>
    <property type="match status" value="1"/>
</dbReference>
<keyword evidence="8" id="KW-0863">Zinc-finger</keyword>
<dbReference type="PROSITE" id="PS50878">
    <property type="entry name" value="RT_POL"/>
    <property type="match status" value="1"/>
</dbReference>
<evidence type="ECO:0000256" key="9">
    <source>
        <dbReference type="SAM" id="MobiDB-lite"/>
    </source>
</evidence>
<evidence type="ECO:0000259" key="10">
    <source>
        <dbReference type="PROSITE" id="PS50158"/>
    </source>
</evidence>
<dbReference type="InterPro" id="IPR005162">
    <property type="entry name" value="Retrotrans_gag_dom"/>
</dbReference>
<keyword evidence="2" id="KW-0808">Transferase</keyword>
<evidence type="ECO:0000256" key="1">
    <source>
        <dbReference type="ARBA" id="ARBA00012493"/>
    </source>
</evidence>